<evidence type="ECO:0000256" key="1">
    <source>
        <dbReference type="SAM" id="MobiDB-lite"/>
    </source>
</evidence>
<geneLocation type="plasmid" evidence="2 3">
    <name>p_unnamed1</name>
</geneLocation>
<reference evidence="2 3" key="1">
    <citation type="submission" date="2022-09" db="EMBL/GenBank/DDBJ databases">
        <title>Interaction between co-microsymbionts with complementary sets of symbiotic genes in legume-rhizobium systems.</title>
        <authorList>
            <person name="Safronova V."/>
            <person name="Sazanova A."/>
            <person name="Afonin A."/>
            <person name="Chirak E."/>
        </authorList>
    </citation>
    <scope>NUCLEOTIDE SEQUENCE [LARGE SCALE GENOMIC DNA]</scope>
    <source>
        <strain evidence="2 3">A18/4-1</strain>
        <plasmid evidence="2 3">p_unnamed1</plasmid>
    </source>
</reference>
<evidence type="ECO:0000313" key="3">
    <source>
        <dbReference type="Proteomes" id="UP001061862"/>
    </source>
</evidence>
<organism evidence="2 3">
    <name type="scientific">Devosia neptuniae</name>
    <dbReference type="NCBI Taxonomy" id="191302"/>
    <lineage>
        <taxon>Bacteria</taxon>
        <taxon>Pseudomonadati</taxon>
        <taxon>Pseudomonadota</taxon>
        <taxon>Alphaproteobacteria</taxon>
        <taxon>Hyphomicrobiales</taxon>
        <taxon>Devosiaceae</taxon>
        <taxon>Devosia</taxon>
    </lineage>
</organism>
<accession>A0ABY6C7F7</accession>
<feature type="compositionally biased region" description="Basic and acidic residues" evidence="1">
    <location>
        <begin position="1"/>
        <end position="14"/>
    </location>
</feature>
<dbReference type="RefSeq" id="WP_262165310.1">
    <property type="nucleotide sequence ID" value="NZ_CP104964.1"/>
</dbReference>
<protein>
    <recommendedName>
        <fullName evidence="4">Malic enzyme</fullName>
    </recommendedName>
</protein>
<proteinExistence type="predicted"/>
<feature type="region of interest" description="Disordered" evidence="1">
    <location>
        <begin position="1"/>
        <end position="20"/>
    </location>
</feature>
<name>A0ABY6C7F7_9HYPH</name>
<gene>
    <name evidence="2" type="ORF">N8A98_01815</name>
</gene>
<evidence type="ECO:0000313" key="2">
    <source>
        <dbReference type="EMBL" id="UXN67823.1"/>
    </source>
</evidence>
<dbReference type="EMBL" id="CP104964">
    <property type="protein sequence ID" value="UXN67823.1"/>
    <property type="molecule type" value="Genomic_DNA"/>
</dbReference>
<sequence length="42" mass="4400">MSKDRKNGNREAKKPKAVKLPAVETTAVKGTAAAISAPKAKH</sequence>
<keyword evidence="2" id="KW-0614">Plasmid</keyword>
<keyword evidence="3" id="KW-1185">Reference proteome</keyword>
<dbReference type="Proteomes" id="UP001061862">
    <property type="component" value="Plasmid p_unnamed1"/>
</dbReference>
<evidence type="ECO:0008006" key="4">
    <source>
        <dbReference type="Google" id="ProtNLM"/>
    </source>
</evidence>